<evidence type="ECO:0000313" key="2">
    <source>
        <dbReference type="EMBL" id="KKS03154.1"/>
    </source>
</evidence>
<organism evidence="2 3">
    <name type="scientific">candidate division WWE3 bacterium GW2011_GWC2_41_23</name>
    <dbReference type="NCBI Taxonomy" id="1619123"/>
    <lineage>
        <taxon>Bacteria</taxon>
        <taxon>Katanobacteria</taxon>
    </lineage>
</organism>
<dbReference type="AlphaFoldDB" id="A0A0G0VQJ1"/>
<proteinExistence type="predicted"/>
<sequence>MNKRPFALLIILTIVTSAGLIVTFKIKNPPVNIPNRIVQTPVETPEMIVDYPKPNDVVSSPLIVKGRARGSWFFEGTFPLTLYYGVGEDFVDGYATAKGEWMTEDYVEFEAVINFSVPPTNDGLLSLQRDNPSDLEGLHDSIEIKVRFH</sequence>
<dbReference type="Proteomes" id="UP000033947">
    <property type="component" value="Unassembled WGS sequence"/>
</dbReference>
<feature type="domain" description="Bacterial spore germination immunoglobulin-like" evidence="1">
    <location>
        <begin position="49"/>
        <end position="134"/>
    </location>
</feature>
<dbReference type="EMBL" id="LCBB01000005">
    <property type="protein sequence ID" value="KKS03154.1"/>
    <property type="molecule type" value="Genomic_DNA"/>
</dbReference>
<comment type="caution">
    <text evidence="2">The sequence shown here is derived from an EMBL/GenBank/DDBJ whole genome shotgun (WGS) entry which is preliminary data.</text>
</comment>
<dbReference type="Pfam" id="PF10648">
    <property type="entry name" value="Gmad2"/>
    <property type="match status" value="1"/>
</dbReference>
<evidence type="ECO:0000259" key="1">
    <source>
        <dbReference type="Pfam" id="PF10648"/>
    </source>
</evidence>
<dbReference type="InterPro" id="IPR018911">
    <property type="entry name" value="Gmad2_Ig-like_dom"/>
</dbReference>
<evidence type="ECO:0000313" key="3">
    <source>
        <dbReference type="Proteomes" id="UP000033947"/>
    </source>
</evidence>
<reference evidence="2 3" key="1">
    <citation type="journal article" date="2015" name="Nature">
        <title>rRNA introns, odd ribosomes, and small enigmatic genomes across a large radiation of phyla.</title>
        <authorList>
            <person name="Brown C.T."/>
            <person name="Hug L.A."/>
            <person name="Thomas B.C."/>
            <person name="Sharon I."/>
            <person name="Castelle C.J."/>
            <person name="Singh A."/>
            <person name="Wilkins M.J."/>
            <person name="Williams K.H."/>
            <person name="Banfield J.F."/>
        </authorList>
    </citation>
    <scope>NUCLEOTIDE SEQUENCE [LARGE SCALE GENOMIC DNA]</scope>
</reference>
<accession>A0A0G0VQJ1</accession>
<gene>
    <name evidence="2" type="ORF">UU55_C0005G0062</name>
</gene>
<name>A0A0G0VQJ1_UNCKA</name>
<protein>
    <recommendedName>
        <fullName evidence="1">Bacterial spore germination immunoglobulin-like domain-containing protein</fullName>
    </recommendedName>
</protein>